<dbReference type="RefSeq" id="WP_170882584.1">
    <property type="nucleotide sequence ID" value="NZ_JABEYA020000004.1"/>
</dbReference>
<accession>A0ABT8C096</accession>
<dbReference type="InterPro" id="IPR020846">
    <property type="entry name" value="MFS_dom"/>
</dbReference>
<keyword evidence="2" id="KW-1003">Cell membrane</keyword>
<proteinExistence type="predicted"/>
<evidence type="ECO:0000259" key="7">
    <source>
        <dbReference type="PROSITE" id="PS50850"/>
    </source>
</evidence>
<protein>
    <submittedName>
        <fullName evidence="8">MFS transporter</fullName>
    </submittedName>
</protein>
<dbReference type="InterPro" id="IPR011701">
    <property type="entry name" value="MFS"/>
</dbReference>
<feature type="domain" description="Major facilitator superfamily (MFS) profile" evidence="7">
    <location>
        <begin position="15"/>
        <end position="399"/>
    </location>
</feature>
<evidence type="ECO:0000256" key="3">
    <source>
        <dbReference type="ARBA" id="ARBA00022692"/>
    </source>
</evidence>
<feature type="transmembrane region" description="Helical" evidence="6">
    <location>
        <begin position="110"/>
        <end position="129"/>
    </location>
</feature>
<keyword evidence="4 6" id="KW-1133">Transmembrane helix</keyword>
<feature type="transmembrane region" description="Helical" evidence="6">
    <location>
        <begin position="213"/>
        <end position="237"/>
    </location>
</feature>
<dbReference type="InterPro" id="IPR050189">
    <property type="entry name" value="MFS_Efflux_Transporters"/>
</dbReference>
<feature type="transmembrane region" description="Helical" evidence="6">
    <location>
        <begin position="81"/>
        <end position="104"/>
    </location>
</feature>
<name>A0ABT8C096_9VIBR</name>
<feature type="transmembrane region" description="Helical" evidence="6">
    <location>
        <begin position="249"/>
        <end position="269"/>
    </location>
</feature>
<keyword evidence="3 6" id="KW-0812">Transmembrane</keyword>
<dbReference type="PROSITE" id="PS50850">
    <property type="entry name" value="MFS"/>
    <property type="match status" value="1"/>
</dbReference>
<dbReference type="Proteomes" id="UP001238540">
    <property type="component" value="Unassembled WGS sequence"/>
</dbReference>
<gene>
    <name evidence="8" type="ORF">QWZ16_20995</name>
</gene>
<comment type="subcellular location">
    <subcellularLocation>
        <location evidence="1">Cell membrane</location>
        <topology evidence="1">Multi-pass membrane protein</topology>
    </subcellularLocation>
</comment>
<dbReference type="Pfam" id="PF07690">
    <property type="entry name" value="MFS_1"/>
    <property type="match status" value="1"/>
</dbReference>
<feature type="transmembrane region" description="Helical" evidence="6">
    <location>
        <begin position="52"/>
        <end position="69"/>
    </location>
</feature>
<feature type="transmembrane region" description="Helical" evidence="6">
    <location>
        <begin position="141"/>
        <end position="163"/>
    </location>
</feature>
<feature type="transmembrane region" description="Helical" evidence="6">
    <location>
        <begin position="374"/>
        <end position="392"/>
    </location>
</feature>
<feature type="transmembrane region" description="Helical" evidence="6">
    <location>
        <begin position="169"/>
        <end position="192"/>
    </location>
</feature>
<sequence length="400" mass="42961">MLSLLGFLRSPPHKWVYASFALHFLIALEALVIVPFSSAITLNLGALPSQTALLTSSYAISAAASCLLFQGSSNLGRETQLLRVLLAGLTLMTLLSAFVTHFHVLLGLRVMTGFFAGALAVININYLLLLSSEKHKKRNAALLMSAFPLALAVGVPTLLVFASTESWRLGLQLLGGGFLVLTGYFFSSTVPLQSPPQHEHSELLNRPKRGLKLVYFAALLIFSAVLGTFVVSTQFPVLLILNLKLSDQGLSLCYTFGGCGAFMMIQGYARAKLNADAIGRLLVLLSIVMGASVWVGFTTNNNFTAATAFVGFVISSSVRSLILSTELITGLPAQARQKLISLQGALQHFAIGVGGGIAGILVEAQQDLSLDFSRLVAFAPAIIAVTPLLWWWRTRLNTKH</sequence>
<reference evidence="9" key="1">
    <citation type="journal article" date="2019" name="Int. J. Syst. Evol. Microbiol.">
        <title>The Global Catalogue of Microorganisms (GCM) 10K type strain sequencing project: providing services to taxonomists for standard genome sequencing and annotation.</title>
        <authorList>
            <consortium name="The Broad Institute Genomics Platform"/>
            <consortium name="The Broad Institute Genome Sequencing Center for Infectious Disease"/>
            <person name="Wu L."/>
            <person name="Ma J."/>
        </authorList>
    </citation>
    <scope>NUCLEOTIDE SEQUENCE [LARGE SCALE GENOMIC DNA]</scope>
    <source>
        <strain evidence="9">CECT 7398</strain>
    </source>
</reference>
<keyword evidence="5 6" id="KW-0472">Membrane</keyword>
<feature type="transmembrane region" description="Helical" evidence="6">
    <location>
        <begin position="281"/>
        <end position="297"/>
    </location>
</feature>
<feature type="transmembrane region" description="Helical" evidence="6">
    <location>
        <begin position="344"/>
        <end position="362"/>
    </location>
</feature>
<organism evidence="8 9">
    <name type="scientific">Vibrio ostreicida</name>
    <dbReference type="NCBI Taxonomy" id="526588"/>
    <lineage>
        <taxon>Bacteria</taxon>
        <taxon>Pseudomonadati</taxon>
        <taxon>Pseudomonadota</taxon>
        <taxon>Gammaproteobacteria</taxon>
        <taxon>Vibrionales</taxon>
        <taxon>Vibrionaceae</taxon>
        <taxon>Vibrio</taxon>
    </lineage>
</organism>
<evidence type="ECO:0000256" key="4">
    <source>
        <dbReference type="ARBA" id="ARBA00022989"/>
    </source>
</evidence>
<feature type="transmembrane region" description="Helical" evidence="6">
    <location>
        <begin position="20"/>
        <end position="40"/>
    </location>
</feature>
<evidence type="ECO:0000256" key="2">
    <source>
        <dbReference type="ARBA" id="ARBA00022475"/>
    </source>
</evidence>
<dbReference type="Gene3D" id="1.20.1250.20">
    <property type="entry name" value="MFS general substrate transporter like domains"/>
    <property type="match status" value="1"/>
</dbReference>
<comment type="caution">
    <text evidence="8">The sequence shown here is derived from an EMBL/GenBank/DDBJ whole genome shotgun (WGS) entry which is preliminary data.</text>
</comment>
<evidence type="ECO:0000313" key="8">
    <source>
        <dbReference type="EMBL" id="MDN3612074.1"/>
    </source>
</evidence>
<dbReference type="PANTHER" id="PTHR43124:SF10">
    <property type="entry name" value="PURINE EFFLUX PUMP PBUE"/>
    <property type="match status" value="1"/>
</dbReference>
<dbReference type="SUPFAM" id="SSF103473">
    <property type="entry name" value="MFS general substrate transporter"/>
    <property type="match status" value="1"/>
</dbReference>
<evidence type="ECO:0000256" key="1">
    <source>
        <dbReference type="ARBA" id="ARBA00004651"/>
    </source>
</evidence>
<evidence type="ECO:0000313" key="9">
    <source>
        <dbReference type="Proteomes" id="UP001238540"/>
    </source>
</evidence>
<feature type="transmembrane region" description="Helical" evidence="6">
    <location>
        <begin position="303"/>
        <end position="323"/>
    </location>
</feature>
<evidence type="ECO:0000256" key="5">
    <source>
        <dbReference type="ARBA" id="ARBA00023136"/>
    </source>
</evidence>
<dbReference type="EMBL" id="JAUFQC010000027">
    <property type="protein sequence ID" value="MDN3612074.1"/>
    <property type="molecule type" value="Genomic_DNA"/>
</dbReference>
<dbReference type="PANTHER" id="PTHR43124">
    <property type="entry name" value="PURINE EFFLUX PUMP PBUE"/>
    <property type="match status" value="1"/>
</dbReference>
<keyword evidence="9" id="KW-1185">Reference proteome</keyword>
<dbReference type="InterPro" id="IPR036259">
    <property type="entry name" value="MFS_trans_sf"/>
</dbReference>
<evidence type="ECO:0000256" key="6">
    <source>
        <dbReference type="SAM" id="Phobius"/>
    </source>
</evidence>